<dbReference type="InterPro" id="IPR050312">
    <property type="entry name" value="IolE/XylAMocC-like"/>
</dbReference>
<name>A0A1Q9LPS6_9PSEU</name>
<dbReference type="SUPFAM" id="SSF51658">
    <property type="entry name" value="Xylose isomerase-like"/>
    <property type="match status" value="1"/>
</dbReference>
<dbReference type="Pfam" id="PF01261">
    <property type="entry name" value="AP_endonuc_2"/>
    <property type="match status" value="1"/>
</dbReference>
<reference evidence="2 3" key="1">
    <citation type="submission" date="2016-10" db="EMBL/GenBank/DDBJ databases">
        <title>The Draft Genome Sequence of Actinokineospora bangkokensis 44EHWT reveals the biosynthetic pathway of antifungal compounds Thailandins with unusual extender unit butylmalonyl-CoA.</title>
        <authorList>
            <person name="Greule A."/>
            <person name="Intra B."/>
            <person name="Flemming S."/>
            <person name="Rommel M.G."/>
            <person name="Panbangred W."/>
            <person name="Bechthold A."/>
        </authorList>
    </citation>
    <scope>NUCLEOTIDE SEQUENCE [LARGE SCALE GENOMIC DNA]</scope>
    <source>
        <strain evidence="2 3">44EHW</strain>
    </source>
</reference>
<dbReference type="OrthoDB" id="9815124at2"/>
<proteinExistence type="predicted"/>
<feature type="domain" description="Xylose isomerase-like TIM barrel" evidence="1">
    <location>
        <begin position="26"/>
        <end position="247"/>
    </location>
</feature>
<accession>A0A1Q9LPS6</accession>
<evidence type="ECO:0000259" key="1">
    <source>
        <dbReference type="Pfam" id="PF01261"/>
    </source>
</evidence>
<comment type="caution">
    <text evidence="2">The sequence shown here is derived from an EMBL/GenBank/DDBJ whole genome shotgun (WGS) entry which is preliminary data.</text>
</comment>
<dbReference type="STRING" id="1193682.BJP25_13520"/>
<dbReference type="Proteomes" id="UP000186040">
    <property type="component" value="Unassembled WGS sequence"/>
</dbReference>
<evidence type="ECO:0000313" key="2">
    <source>
        <dbReference type="EMBL" id="OLR93994.1"/>
    </source>
</evidence>
<dbReference type="AlphaFoldDB" id="A0A1Q9LPS6"/>
<dbReference type="Gene3D" id="3.20.20.150">
    <property type="entry name" value="Divalent-metal-dependent TIM barrel enzymes"/>
    <property type="match status" value="1"/>
</dbReference>
<protein>
    <recommendedName>
        <fullName evidence="1">Xylose isomerase-like TIM barrel domain-containing protein</fullName>
    </recommendedName>
</protein>
<dbReference type="InterPro" id="IPR013022">
    <property type="entry name" value="Xyl_isomerase-like_TIM-brl"/>
</dbReference>
<dbReference type="EMBL" id="MKQR01000008">
    <property type="protein sequence ID" value="OLR93994.1"/>
    <property type="molecule type" value="Genomic_DNA"/>
</dbReference>
<dbReference type="InterPro" id="IPR036237">
    <property type="entry name" value="Xyl_isomerase-like_sf"/>
</dbReference>
<sequence length="285" mass="30210">MDIRGGDIRVCGIGDEAADSAAQQVAAHKQLGLDGIELRSVGGRRVHELSDPEVDRLVDLLDGLRVPVVDTPLGDWSTSIGTDAAADAHVLGRSARVARRLGCRYLRIMSYPNDGRSEHDWRAAVVTRVRLLAGIAEGLGVTLLHENCAGWAGRSARRALDLLAEVDSPALRLLFDTGNGVAHGYPGLPFLREVLPHVEHVHVKDGRRQAGAAVFCAPGSGTAQVAECVGLLLDSGYRGWFSLEPHVGVAPHLGVADDPVRRARAYADCVHSFRSLVAGVPAAAG</sequence>
<dbReference type="RefSeq" id="WP_075974203.1">
    <property type="nucleotide sequence ID" value="NZ_MKQR01000008.1"/>
</dbReference>
<organism evidence="2 3">
    <name type="scientific">Actinokineospora bangkokensis</name>
    <dbReference type="NCBI Taxonomy" id="1193682"/>
    <lineage>
        <taxon>Bacteria</taxon>
        <taxon>Bacillati</taxon>
        <taxon>Actinomycetota</taxon>
        <taxon>Actinomycetes</taxon>
        <taxon>Pseudonocardiales</taxon>
        <taxon>Pseudonocardiaceae</taxon>
        <taxon>Actinokineospora</taxon>
    </lineage>
</organism>
<evidence type="ECO:0000313" key="3">
    <source>
        <dbReference type="Proteomes" id="UP000186040"/>
    </source>
</evidence>
<dbReference type="PANTHER" id="PTHR12110">
    <property type="entry name" value="HYDROXYPYRUVATE ISOMERASE"/>
    <property type="match status" value="1"/>
</dbReference>
<keyword evidence="3" id="KW-1185">Reference proteome</keyword>
<gene>
    <name evidence="2" type="ORF">BJP25_13520</name>
</gene>
<dbReference type="PANTHER" id="PTHR12110:SF21">
    <property type="entry name" value="XYLOSE ISOMERASE-LIKE TIM BARREL DOMAIN-CONTAINING PROTEIN"/>
    <property type="match status" value="1"/>
</dbReference>